<evidence type="ECO:0000313" key="9">
    <source>
        <dbReference type="Proteomes" id="UP000183685"/>
    </source>
</evidence>
<dbReference type="InterPro" id="IPR043836">
    <property type="entry name" value="DHp"/>
</dbReference>
<keyword evidence="5" id="KW-0902">Two-component regulatory system</keyword>
<keyword evidence="4 8" id="KW-0418">Kinase</keyword>
<dbReference type="SMART" id="SM00387">
    <property type="entry name" value="HATPase_c"/>
    <property type="match status" value="1"/>
</dbReference>
<dbReference type="InterPro" id="IPR050736">
    <property type="entry name" value="Sensor_HK_Regulatory"/>
</dbReference>
<dbReference type="GO" id="GO:0004673">
    <property type="term" value="F:protein histidine kinase activity"/>
    <property type="evidence" value="ECO:0007669"/>
    <property type="project" value="UniProtKB-EC"/>
</dbReference>
<dbReference type="RefSeq" id="WP_068308377.1">
    <property type="nucleotide sequence ID" value="NZ_FNAK01000001.1"/>
</dbReference>
<dbReference type="Pfam" id="PF13589">
    <property type="entry name" value="HATPase_c_3"/>
    <property type="match status" value="1"/>
</dbReference>
<proteinExistence type="predicted"/>
<keyword evidence="9" id="KW-1185">Reference proteome</keyword>
<reference evidence="8 9" key="1">
    <citation type="submission" date="2016-10" db="EMBL/GenBank/DDBJ databases">
        <authorList>
            <person name="de Groot N.N."/>
        </authorList>
    </citation>
    <scope>NUCLEOTIDE SEQUENCE [LARGE SCALE GENOMIC DNA]</scope>
    <source>
        <strain evidence="8 9">CGMCC 1.9109</strain>
    </source>
</reference>
<feature type="coiled-coil region" evidence="6">
    <location>
        <begin position="168"/>
        <end position="195"/>
    </location>
</feature>
<dbReference type="InterPro" id="IPR005467">
    <property type="entry name" value="His_kinase_dom"/>
</dbReference>
<evidence type="ECO:0000313" key="8">
    <source>
        <dbReference type="EMBL" id="SDD36527.1"/>
    </source>
</evidence>
<gene>
    <name evidence="8" type="ORF">SAMN04488071_0476</name>
</gene>
<dbReference type="PANTHER" id="PTHR43711:SF1">
    <property type="entry name" value="HISTIDINE KINASE 1"/>
    <property type="match status" value="1"/>
</dbReference>
<evidence type="ECO:0000256" key="4">
    <source>
        <dbReference type="ARBA" id="ARBA00022777"/>
    </source>
</evidence>
<dbReference type="Pfam" id="PF19191">
    <property type="entry name" value="HEF_HK"/>
    <property type="match status" value="1"/>
</dbReference>
<dbReference type="SUPFAM" id="SSF55874">
    <property type="entry name" value="ATPase domain of HSP90 chaperone/DNA topoisomerase II/histidine kinase"/>
    <property type="match status" value="2"/>
</dbReference>
<dbReference type="Gene3D" id="3.30.565.10">
    <property type="entry name" value="Histidine kinase-like ATPase, C-terminal domain"/>
    <property type="match status" value="2"/>
</dbReference>
<dbReference type="InterPro" id="IPR036890">
    <property type="entry name" value="HATPase_C_sf"/>
</dbReference>
<dbReference type="Proteomes" id="UP000183685">
    <property type="component" value="Unassembled WGS sequence"/>
</dbReference>
<dbReference type="CDD" id="cd00075">
    <property type="entry name" value="HATPase"/>
    <property type="match status" value="1"/>
</dbReference>
<feature type="coiled-coil region" evidence="6">
    <location>
        <begin position="494"/>
        <end position="528"/>
    </location>
</feature>
<feature type="domain" description="Histidine kinase" evidence="7">
    <location>
        <begin position="784"/>
        <end position="992"/>
    </location>
</feature>
<dbReference type="STRING" id="637679.GCA_001550055_00413"/>
<keyword evidence="6" id="KW-0175">Coiled coil</keyword>
<sequence>MVKIGVRARAVDLLGRQQIAGIPTAIHELFKNAHDAYAERVEVDFFRKQKLLVLRDDGYGMTRQDVEKRWLTLGTESRVGANKDEDVWTGPKDLPRRAIMGEKGIGRLAIAVIAPLTLLLTRAARPDGKSHNLVVALVHWGIFEQPGLELQQIDVPIKEFPSGTLPTRNDVNELVVQVRENLKALKAEISEEEFKKLNESLDLVTVNPDQLDQLLASQSQRRGASDEAHLSLRHDVGTHFVLMPTAPELVDDIDGGADQDATFVERSLLGFSNTMTDAEPPISTSFRDHRLDGSCPDLIGRSEFFSKEDLESLDQYFEGEVDEFGQFVGTVRVYGNEPQKYVCNWPQAKGRRIRCGKFRLRFGYLMGNPHESLLAADRHRELKARCDRYGGMYIYRDNIRILPYGNSDFDFLDVERARAKSAKDAFFSFRRMAGYIALSHENNSSLNEKAGREGFRQNQAYREFVAILKNLLKRLASDYFRRGGDESESFWELKDKFDAEFKAAQKQKKSADKKREELRDELERYFARVDDSYFEKQAEWIKNNFEKSLLVLDPELDPADFSVQLSEIRRSTYGEIGELEALNRVSKPSALSIRGRLASLWSTYNRVSLEVRDESIVPLKEYVAHELNRAGKAITAVYRAEQASQELETKSSAVIKSVASVRNEAYQATEAFKNTLRQTVKSEFSEFRAQLMQGLEEFVRAANSDPENIESVYQKFQDRISEIELQQAAQFAAIRDQMKSLSEDLGGGYTADTRAYIWEQRAERLEEQLEFYQDYAQMGMGLGILQHEFTHVAADFREAMQAIKPWADRTPGLDNAYSQLRSNFESLDGYLKVLDPLGRRLNRSKVKISGDNIYLFLMRLFGPRLEENSIELIPTTEFRKLSVECKSSTLLTAFTNIVDNAIYWLMEGATGQRNITLGADESGFLISNSGPGIPAADSDRIFEFGESRKEGGTGLGLSISKNGLKDENMDLILLRNGEDTGPTFKICTVVEGEL</sequence>
<evidence type="ECO:0000256" key="3">
    <source>
        <dbReference type="ARBA" id="ARBA00022679"/>
    </source>
</evidence>
<name>A0A1G6U7F9_9PROT</name>
<dbReference type="AlphaFoldDB" id="A0A1G6U7F9"/>
<dbReference type="GO" id="GO:0000160">
    <property type="term" value="P:phosphorelay signal transduction system"/>
    <property type="evidence" value="ECO:0007669"/>
    <property type="project" value="UniProtKB-KW"/>
</dbReference>
<dbReference type="InterPro" id="IPR003594">
    <property type="entry name" value="HATPase_dom"/>
</dbReference>
<dbReference type="OrthoDB" id="9816482at2"/>
<evidence type="ECO:0000256" key="5">
    <source>
        <dbReference type="ARBA" id="ARBA00023012"/>
    </source>
</evidence>
<dbReference type="EC" id="2.7.13.3" evidence="2"/>
<keyword evidence="3" id="KW-0808">Transferase</keyword>
<dbReference type="PANTHER" id="PTHR43711">
    <property type="entry name" value="TWO-COMPONENT HISTIDINE KINASE"/>
    <property type="match status" value="1"/>
</dbReference>
<evidence type="ECO:0000256" key="1">
    <source>
        <dbReference type="ARBA" id="ARBA00000085"/>
    </source>
</evidence>
<dbReference type="PROSITE" id="PS50109">
    <property type="entry name" value="HIS_KIN"/>
    <property type="match status" value="1"/>
</dbReference>
<evidence type="ECO:0000259" key="7">
    <source>
        <dbReference type="PROSITE" id="PS50109"/>
    </source>
</evidence>
<evidence type="ECO:0000256" key="2">
    <source>
        <dbReference type="ARBA" id="ARBA00012438"/>
    </source>
</evidence>
<comment type="catalytic activity">
    <reaction evidence="1">
        <text>ATP + protein L-histidine = ADP + protein N-phospho-L-histidine.</text>
        <dbReference type="EC" id="2.7.13.3"/>
    </reaction>
</comment>
<dbReference type="Pfam" id="PF02518">
    <property type="entry name" value="HATPase_c"/>
    <property type="match status" value="1"/>
</dbReference>
<protein>
    <recommendedName>
        <fullName evidence="2">histidine kinase</fullName>
        <ecNumber evidence="2">2.7.13.3</ecNumber>
    </recommendedName>
</protein>
<accession>A0A1G6U7F9</accession>
<dbReference type="EMBL" id="FNAK01000001">
    <property type="protein sequence ID" value="SDD36527.1"/>
    <property type="molecule type" value="Genomic_DNA"/>
</dbReference>
<evidence type="ECO:0000256" key="6">
    <source>
        <dbReference type="SAM" id="Coils"/>
    </source>
</evidence>
<organism evidence="8 9">
    <name type="scientific">Kordiimonas lacus</name>
    <dbReference type="NCBI Taxonomy" id="637679"/>
    <lineage>
        <taxon>Bacteria</taxon>
        <taxon>Pseudomonadati</taxon>
        <taxon>Pseudomonadota</taxon>
        <taxon>Alphaproteobacteria</taxon>
        <taxon>Kordiimonadales</taxon>
        <taxon>Kordiimonadaceae</taxon>
        <taxon>Kordiimonas</taxon>
    </lineage>
</organism>